<feature type="region of interest" description="Disordered" evidence="1">
    <location>
        <begin position="394"/>
        <end position="464"/>
    </location>
</feature>
<dbReference type="EMBL" id="JAUEPR010000003">
    <property type="protein sequence ID" value="KAK0487165.1"/>
    <property type="molecule type" value="Genomic_DNA"/>
</dbReference>
<evidence type="ECO:0000313" key="3">
    <source>
        <dbReference type="Proteomes" id="UP001175227"/>
    </source>
</evidence>
<accession>A0AA39PMQ0</accession>
<comment type="caution">
    <text evidence="2">The sequence shown here is derived from an EMBL/GenBank/DDBJ whole genome shotgun (WGS) entry which is preliminary data.</text>
</comment>
<evidence type="ECO:0000256" key="1">
    <source>
        <dbReference type="SAM" id="MobiDB-lite"/>
    </source>
</evidence>
<sequence>MDIDNRGEVPMPVPPPQNDPHAFVPYKSPIHLHDKTQLDNHCKSDYVDNTDEEDGGKHIKGTLTQMPHLNRQGPQPLTSGWEYYSKYRPVLSSALQTLERDQYKKDLPPPTGHRGQIEPHLSNMVGEAEKILSIVQADPNTQPATHWRYILSDLQERIQLCTNGWMRGSILSEGSHWLVSNWPSGIPMETQTLIRPTKIGTPPSGAPIAGCPGVYIIRDGPIICSTVDAWRLSLDVGPYHSQVGQHHLRTCFNDVFIMLALRPGWYGKFLTHHKIAIAKRLDCSVRFPTAWLANLDFTSMSHFLAEHGLPGAILVAYNDMVPPLIEGWDLAWISRYHRECVAWMDRDSNEWKHSKDTAAVEVAEDPPPTGVVPRDFDTVGLSIVGGVLPAVSGLDPTDSLPESGLQSGSKPIPTTDDSPTVTAPPESGADVDTEAPTVCTSPSAPPSPLITKVNDPNALVPTPDMTTAPDIVMANPLVDLATAVPLPESDDENL</sequence>
<gene>
    <name evidence="2" type="ORF">IW261DRAFT_1414910</name>
</gene>
<proteinExistence type="predicted"/>
<organism evidence="2 3">
    <name type="scientific">Armillaria novae-zelandiae</name>
    <dbReference type="NCBI Taxonomy" id="153914"/>
    <lineage>
        <taxon>Eukaryota</taxon>
        <taxon>Fungi</taxon>
        <taxon>Dikarya</taxon>
        <taxon>Basidiomycota</taxon>
        <taxon>Agaricomycotina</taxon>
        <taxon>Agaricomycetes</taxon>
        <taxon>Agaricomycetidae</taxon>
        <taxon>Agaricales</taxon>
        <taxon>Marasmiineae</taxon>
        <taxon>Physalacriaceae</taxon>
        <taxon>Armillaria</taxon>
    </lineage>
</organism>
<protein>
    <submittedName>
        <fullName evidence="2">Uncharacterized protein</fullName>
    </submittedName>
</protein>
<reference evidence="2" key="1">
    <citation type="submission" date="2023-06" db="EMBL/GenBank/DDBJ databases">
        <authorList>
            <consortium name="Lawrence Berkeley National Laboratory"/>
            <person name="Ahrendt S."/>
            <person name="Sahu N."/>
            <person name="Indic B."/>
            <person name="Wong-Bajracharya J."/>
            <person name="Merenyi Z."/>
            <person name="Ke H.-M."/>
            <person name="Monk M."/>
            <person name="Kocsube S."/>
            <person name="Drula E."/>
            <person name="Lipzen A."/>
            <person name="Balint B."/>
            <person name="Henrissat B."/>
            <person name="Andreopoulos B."/>
            <person name="Martin F.M."/>
            <person name="Harder C.B."/>
            <person name="Rigling D."/>
            <person name="Ford K.L."/>
            <person name="Foster G.D."/>
            <person name="Pangilinan J."/>
            <person name="Papanicolaou A."/>
            <person name="Barry K."/>
            <person name="LaButti K."/>
            <person name="Viragh M."/>
            <person name="Koriabine M."/>
            <person name="Yan M."/>
            <person name="Riley R."/>
            <person name="Champramary S."/>
            <person name="Plett K.L."/>
            <person name="Tsai I.J."/>
            <person name="Slot J."/>
            <person name="Sipos G."/>
            <person name="Plett J."/>
            <person name="Nagy L.G."/>
            <person name="Grigoriev I.V."/>
        </authorList>
    </citation>
    <scope>NUCLEOTIDE SEQUENCE</scope>
    <source>
        <strain evidence="2">ICMP 16352</strain>
    </source>
</reference>
<dbReference type="Proteomes" id="UP001175227">
    <property type="component" value="Unassembled WGS sequence"/>
</dbReference>
<evidence type="ECO:0000313" key="2">
    <source>
        <dbReference type="EMBL" id="KAK0487165.1"/>
    </source>
</evidence>
<keyword evidence="3" id="KW-1185">Reference proteome</keyword>
<dbReference type="AlphaFoldDB" id="A0AA39PMQ0"/>
<name>A0AA39PMQ0_9AGAR</name>